<protein>
    <submittedName>
        <fullName evidence="2">Uncharacterized protein</fullName>
    </submittedName>
</protein>
<dbReference type="Proteomes" id="UP000185183">
    <property type="component" value="Unassembled WGS sequence"/>
</dbReference>
<dbReference type="AlphaFoldDB" id="A0A9Q7WJB7"/>
<evidence type="ECO:0000256" key="1">
    <source>
        <dbReference type="SAM" id="MobiDB-lite"/>
    </source>
</evidence>
<reference evidence="2 3" key="1">
    <citation type="submission" date="2016-11" db="EMBL/GenBank/DDBJ databases">
        <authorList>
            <consortium name="Pathogen Informatics"/>
        </authorList>
    </citation>
    <scope>NUCLEOTIDE SEQUENCE [LARGE SCALE GENOMIC DNA]</scope>
    <source>
        <strain evidence="2 3">968</strain>
    </source>
</reference>
<sequence>MSYATATLVGLQRKHIYAGTVPEAVVHQRRAKNRAARRARRGNSAALRRQARLNRPALRASRERLDPLGLHFDPWADQ</sequence>
<gene>
    <name evidence="2" type="ORF">SAMEA2275694_02605</name>
</gene>
<evidence type="ECO:0000313" key="3">
    <source>
        <dbReference type="Proteomes" id="UP000185183"/>
    </source>
</evidence>
<evidence type="ECO:0000313" key="2">
    <source>
        <dbReference type="EMBL" id="SHX42597.1"/>
    </source>
</evidence>
<dbReference type="RefSeq" id="WP_109548177.1">
    <property type="nucleotide sequence ID" value="NZ_FSCP01000001.1"/>
</dbReference>
<name>A0A9Q7WJB7_9MYCO</name>
<comment type="caution">
    <text evidence="2">The sequence shown here is derived from an EMBL/GenBank/DDBJ whole genome shotgun (WGS) entry which is preliminary data.</text>
</comment>
<proteinExistence type="predicted"/>
<organism evidence="2 3">
    <name type="scientific">Mycobacteroides abscessus subsp. bolletii</name>
    <dbReference type="NCBI Taxonomy" id="319705"/>
    <lineage>
        <taxon>Bacteria</taxon>
        <taxon>Bacillati</taxon>
        <taxon>Actinomycetota</taxon>
        <taxon>Actinomycetes</taxon>
        <taxon>Mycobacteriales</taxon>
        <taxon>Mycobacteriaceae</taxon>
        <taxon>Mycobacteroides</taxon>
        <taxon>Mycobacteroides abscessus</taxon>
    </lineage>
</organism>
<dbReference type="EMBL" id="FSFA01000003">
    <property type="protein sequence ID" value="SHX42597.1"/>
    <property type="molecule type" value="Genomic_DNA"/>
</dbReference>
<accession>A0A9Q7WJB7</accession>
<feature type="region of interest" description="Disordered" evidence="1">
    <location>
        <begin position="33"/>
        <end position="60"/>
    </location>
</feature>